<keyword evidence="4" id="KW-1185">Reference proteome</keyword>
<dbReference type="AlphaFoldDB" id="A0A518B4G3"/>
<dbReference type="InterPro" id="IPR044122">
    <property type="entry name" value="UPF0261_N"/>
</dbReference>
<accession>A0A518B4G3</accession>
<gene>
    <name evidence="3" type="ORF">Pan216_27360</name>
</gene>
<dbReference type="OrthoDB" id="9776369at2"/>
<feature type="domain" description="UPF0261" evidence="2">
    <location>
        <begin position="186"/>
        <end position="401"/>
    </location>
</feature>
<dbReference type="Proteomes" id="UP000317093">
    <property type="component" value="Chromosome"/>
</dbReference>
<dbReference type="PIRSF" id="PIRSF033271">
    <property type="entry name" value="UCP033271"/>
    <property type="match status" value="1"/>
</dbReference>
<evidence type="ECO:0000313" key="3">
    <source>
        <dbReference type="EMBL" id="QDU61871.1"/>
    </source>
</evidence>
<dbReference type="Gene3D" id="3.40.50.12030">
    <property type="entry name" value="Uncharacterised protein family UPF0261, NC domain"/>
    <property type="match status" value="1"/>
</dbReference>
<dbReference type="PANTHER" id="PTHR31862:SF1">
    <property type="entry name" value="UPF0261 DOMAIN PROTEIN (AFU_ORTHOLOGUE AFUA_1G10120)"/>
    <property type="match status" value="1"/>
</dbReference>
<name>A0A518B4G3_9BACT</name>
<evidence type="ECO:0000259" key="1">
    <source>
        <dbReference type="Pfam" id="PF06792"/>
    </source>
</evidence>
<dbReference type="Gene3D" id="3.40.50.12020">
    <property type="entry name" value="Uncharacterised protein family UPF0261, NN domain"/>
    <property type="match status" value="1"/>
</dbReference>
<dbReference type="InterPro" id="IPR051353">
    <property type="entry name" value="Tobamovirus_resist_UPF0261"/>
</dbReference>
<dbReference type="PANTHER" id="PTHR31862">
    <property type="entry name" value="UPF0261 DOMAIN PROTEIN (AFU_ORTHOLOGUE AFUA_1G10120)"/>
    <property type="match status" value="1"/>
</dbReference>
<dbReference type="InterPro" id="IPR008322">
    <property type="entry name" value="UPF0261"/>
</dbReference>
<dbReference type="CDD" id="cd15488">
    <property type="entry name" value="Tm-1-like"/>
    <property type="match status" value="1"/>
</dbReference>
<organism evidence="3 4">
    <name type="scientific">Kolteria novifilia</name>
    <dbReference type="NCBI Taxonomy" id="2527975"/>
    <lineage>
        <taxon>Bacteria</taxon>
        <taxon>Pseudomonadati</taxon>
        <taxon>Planctomycetota</taxon>
        <taxon>Planctomycetia</taxon>
        <taxon>Kolteriales</taxon>
        <taxon>Kolteriaceae</taxon>
        <taxon>Kolteria</taxon>
    </lineage>
</organism>
<sequence length="404" mass="42715">MPVILVASLDQSAAIVEYVRNRMAEQGVDSLVADVGFRGDPTHHADIPREVVFEAAEQTVETLRAMSADEAGGLIASALSSLILDYYLEGKADGVFAVGDRIFAPIAIKAMHQLPFGIPKLVVTTPSDGSVGTMAGSRDILILDSVLDLASDDRISRGLLDNVSLAMSGMVCGDGQDSSPSESALKPLVALSTTVTTEKAVHQSRIFLEGKGYESVIFHVTGPGGRTMESVINEGQVIGVLDITTAGLSTQPMEPEIVGPDRLTAAGRRGIPQVISVGGLDSTCFASDAVITDSFRHRPSHVREDLRVLVRSSAEESAELGAELARRASASTGPTLICLPLRGISSLDAEGEPFWDPDADAALFQAVRDHASGAARVVELDHHIDDPEFCEAMVNSLTEMIAED</sequence>
<protein>
    <submittedName>
        <fullName evidence="3">Uncharacterized protein</fullName>
    </submittedName>
</protein>
<dbReference type="InterPro" id="IPR056778">
    <property type="entry name" value="UPF0261_C"/>
</dbReference>
<evidence type="ECO:0000313" key="4">
    <source>
        <dbReference type="Proteomes" id="UP000317093"/>
    </source>
</evidence>
<dbReference type="RefSeq" id="WP_145258410.1">
    <property type="nucleotide sequence ID" value="NZ_CP036279.1"/>
</dbReference>
<evidence type="ECO:0000259" key="2">
    <source>
        <dbReference type="Pfam" id="PF23189"/>
    </source>
</evidence>
<dbReference type="Pfam" id="PF23189">
    <property type="entry name" value="UPF0261_C"/>
    <property type="match status" value="1"/>
</dbReference>
<reference evidence="3 4" key="1">
    <citation type="submission" date="2019-02" db="EMBL/GenBank/DDBJ databases">
        <title>Deep-cultivation of Planctomycetes and their phenomic and genomic characterization uncovers novel biology.</title>
        <authorList>
            <person name="Wiegand S."/>
            <person name="Jogler M."/>
            <person name="Boedeker C."/>
            <person name="Pinto D."/>
            <person name="Vollmers J."/>
            <person name="Rivas-Marin E."/>
            <person name="Kohn T."/>
            <person name="Peeters S.H."/>
            <person name="Heuer A."/>
            <person name="Rast P."/>
            <person name="Oberbeckmann S."/>
            <person name="Bunk B."/>
            <person name="Jeske O."/>
            <person name="Meyerdierks A."/>
            <person name="Storesund J.E."/>
            <person name="Kallscheuer N."/>
            <person name="Luecker S."/>
            <person name="Lage O.M."/>
            <person name="Pohl T."/>
            <person name="Merkel B.J."/>
            <person name="Hornburger P."/>
            <person name="Mueller R.-W."/>
            <person name="Bruemmer F."/>
            <person name="Labrenz M."/>
            <person name="Spormann A.M."/>
            <person name="Op den Camp H."/>
            <person name="Overmann J."/>
            <person name="Amann R."/>
            <person name="Jetten M.S.M."/>
            <person name="Mascher T."/>
            <person name="Medema M.H."/>
            <person name="Devos D.P."/>
            <person name="Kaster A.-K."/>
            <person name="Ovreas L."/>
            <person name="Rohde M."/>
            <person name="Galperin M.Y."/>
            <person name="Jogler C."/>
        </authorList>
    </citation>
    <scope>NUCLEOTIDE SEQUENCE [LARGE SCALE GENOMIC DNA]</scope>
    <source>
        <strain evidence="3 4">Pan216</strain>
    </source>
</reference>
<dbReference type="KEGG" id="knv:Pan216_27360"/>
<feature type="domain" description="UPF0261" evidence="1">
    <location>
        <begin position="3"/>
        <end position="172"/>
    </location>
</feature>
<dbReference type="EMBL" id="CP036279">
    <property type="protein sequence ID" value="QDU61871.1"/>
    <property type="molecule type" value="Genomic_DNA"/>
</dbReference>
<proteinExistence type="predicted"/>
<dbReference type="Pfam" id="PF06792">
    <property type="entry name" value="UPF0261"/>
    <property type="match status" value="1"/>
</dbReference>